<dbReference type="InterPro" id="IPR036388">
    <property type="entry name" value="WH-like_DNA-bd_sf"/>
</dbReference>
<dbReference type="PANTHER" id="PTHR43133:SF8">
    <property type="entry name" value="RNA POLYMERASE SIGMA FACTOR HI_1459-RELATED"/>
    <property type="match status" value="1"/>
</dbReference>
<accession>A0A3N2RPB5</accession>
<dbReference type="SUPFAM" id="SSF88659">
    <property type="entry name" value="Sigma3 and sigma4 domains of RNA polymerase sigma factors"/>
    <property type="match status" value="1"/>
</dbReference>
<organism evidence="8 9">
    <name type="scientific">Lysobacter enzymogenes</name>
    <dbReference type="NCBI Taxonomy" id="69"/>
    <lineage>
        <taxon>Bacteria</taxon>
        <taxon>Pseudomonadati</taxon>
        <taxon>Pseudomonadota</taxon>
        <taxon>Gammaproteobacteria</taxon>
        <taxon>Lysobacterales</taxon>
        <taxon>Lysobacteraceae</taxon>
        <taxon>Lysobacter</taxon>
    </lineage>
</organism>
<evidence type="ECO:0000256" key="5">
    <source>
        <dbReference type="ARBA" id="ARBA00023163"/>
    </source>
</evidence>
<dbReference type="Gene3D" id="1.10.1740.10">
    <property type="match status" value="1"/>
</dbReference>
<dbReference type="SUPFAM" id="SSF88946">
    <property type="entry name" value="Sigma2 domain of RNA polymerase sigma factors"/>
    <property type="match status" value="1"/>
</dbReference>
<dbReference type="PANTHER" id="PTHR43133">
    <property type="entry name" value="RNA POLYMERASE ECF-TYPE SIGMA FACTO"/>
    <property type="match status" value="1"/>
</dbReference>
<feature type="domain" description="RNA polymerase sigma-70 region 2" evidence="6">
    <location>
        <begin position="26"/>
        <end position="92"/>
    </location>
</feature>
<dbReference type="EMBL" id="RCTY01000001">
    <property type="protein sequence ID" value="ROU09332.1"/>
    <property type="molecule type" value="Genomic_DNA"/>
</dbReference>
<evidence type="ECO:0000256" key="4">
    <source>
        <dbReference type="ARBA" id="ARBA00023125"/>
    </source>
</evidence>
<sequence length="189" mass="21589">MTSPTARIERSEPMSASEQSRLAESLARQYGRLVFQAAYRVLGDAAQAEDVQQEVFLRLLQSDRRDDVESWPAYLSAAASRAAIDVLRRQRRWWRTLPLWRAQQPGAAESAEQANLHDERARRLRRALAGLPRREAQCFGLRYLEGMEIEQIARSPQLSANNVNVVLHRARRRLEAELAERGDTTEIAP</sequence>
<name>A0A3N2RPB5_LYSEN</name>
<dbReference type="Gene3D" id="1.10.10.10">
    <property type="entry name" value="Winged helix-like DNA-binding domain superfamily/Winged helix DNA-binding domain"/>
    <property type="match status" value="1"/>
</dbReference>
<protein>
    <submittedName>
        <fullName evidence="8">Sigma-70 family RNA polymerase sigma factor</fullName>
    </submittedName>
</protein>
<evidence type="ECO:0000259" key="6">
    <source>
        <dbReference type="Pfam" id="PF04542"/>
    </source>
</evidence>
<dbReference type="InterPro" id="IPR007627">
    <property type="entry name" value="RNA_pol_sigma70_r2"/>
</dbReference>
<keyword evidence="4" id="KW-0238">DNA-binding</keyword>
<dbReference type="Pfam" id="PF04542">
    <property type="entry name" value="Sigma70_r2"/>
    <property type="match status" value="1"/>
</dbReference>
<dbReference type="NCBIfam" id="TIGR02937">
    <property type="entry name" value="sigma70-ECF"/>
    <property type="match status" value="1"/>
</dbReference>
<comment type="caution">
    <text evidence="8">The sequence shown here is derived from an EMBL/GenBank/DDBJ whole genome shotgun (WGS) entry which is preliminary data.</text>
</comment>
<feature type="domain" description="RNA polymerase sigma factor 70 region 4 type 2" evidence="7">
    <location>
        <begin position="122"/>
        <end position="174"/>
    </location>
</feature>
<dbReference type="InterPro" id="IPR013324">
    <property type="entry name" value="RNA_pol_sigma_r3/r4-like"/>
</dbReference>
<evidence type="ECO:0000256" key="2">
    <source>
        <dbReference type="ARBA" id="ARBA00023015"/>
    </source>
</evidence>
<dbReference type="GO" id="GO:0003677">
    <property type="term" value="F:DNA binding"/>
    <property type="evidence" value="ECO:0007669"/>
    <property type="project" value="UniProtKB-KW"/>
</dbReference>
<dbReference type="AlphaFoldDB" id="A0A3N2RPB5"/>
<evidence type="ECO:0000313" key="8">
    <source>
        <dbReference type="EMBL" id="ROU09332.1"/>
    </source>
</evidence>
<dbReference type="InterPro" id="IPR014284">
    <property type="entry name" value="RNA_pol_sigma-70_dom"/>
</dbReference>
<dbReference type="Proteomes" id="UP000275910">
    <property type="component" value="Unassembled WGS sequence"/>
</dbReference>
<dbReference type="InterPro" id="IPR013249">
    <property type="entry name" value="RNA_pol_sigma70_r4_t2"/>
</dbReference>
<keyword evidence="2" id="KW-0805">Transcription regulation</keyword>
<reference evidence="8 9" key="1">
    <citation type="submission" date="2018-10" db="EMBL/GenBank/DDBJ databases">
        <title>The genome of Lysobacter enzymogenes OH11.</title>
        <authorList>
            <person name="Liu F."/>
            <person name="Zhao Y."/>
            <person name="Qian G."/>
            <person name="Chen Y."/>
            <person name="Xu H."/>
        </authorList>
    </citation>
    <scope>NUCLEOTIDE SEQUENCE [LARGE SCALE GENOMIC DNA]</scope>
    <source>
        <strain evidence="8 9">OH11</strain>
    </source>
</reference>
<dbReference type="InterPro" id="IPR013325">
    <property type="entry name" value="RNA_pol_sigma_r2"/>
</dbReference>
<dbReference type="GO" id="GO:0016987">
    <property type="term" value="F:sigma factor activity"/>
    <property type="evidence" value="ECO:0007669"/>
    <property type="project" value="UniProtKB-KW"/>
</dbReference>
<keyword evidence="5" id="KW-0804">Transcription</keyword>
<dbReference type="GO" id="GO:0006352">
    <property type="term" value="P:DNA-templated transcription initiation"/>
    <property type="evidence" value="ECO:0007669"/>
    <property type="project" value="InterPro"/>
</dbReference>
<evidence type="ECO:0000313" key="9">
    <source>
        <dbReference type="Proteomes" id="UP000275910"/>
    </source>
</evidence>
<comment type="similarity">
    <text evidence="1">Belongs to the sigma-70 factor family. ECF subfamily.</text>
</comment>
<evidence type="ECO:0000259" key="7">
    <source>
        <dbReference type="Pfam" id="PF08281"/>
    </source>
</evidence>
<proteinExistence type="inferred from homology"/>
<dbReference type="InterPro" id="IPR039425">
    <property type="entry name" value="RNA_pol_sigma-70-like"/>
</dbReference>
<evidence type="ECO:0000256" key="3">
    <source>
        <dbReference type="ARBA" id="ARBA00023082"/>
    </source>
</evidence>
<dbReference type="Pfam" id="PF08281">
    <property type="entry name" value="Sigma70_r4_2"/>
    <property type="match status" value="1"/>
</dbReference>
<gene>
    <name evidence="8" type="ORF">D9T17_00435</name>
</gene>
<keyword evidence="3" id="KW-0731">Sigma factor</keyword>
<evidence type="ECO:0000256" key="1">
    <source>
        <dbReference type="ARBA" id="ARBA00010641"/>
    </source>
</evidence>